<dbReference type="Proteomes" id="UP001500279">
    <property type="component" value="Unassembled WGS sequence"/>
</dbReference>
<sequence length="389" mass="43875">MVVDNGGMSLHRQVFFFGGFDPRSPRHYHRLYRAAVRERQPEASEQVKVGPRQEASAIRDEWDVHWQAPDGETRLTRYAVMRWDDIVLQHWPRHLRQALKDLYQLHVRAQLHGVLTRVRRHAPNMRQLAQMPLYVASGTAVGVALVMSLLSWLTPLPAWLAAVLGVAAWLPLWRTVEKRLDGEWLLRLYAFVNAFAEGRVPAMEARLDALADELVQQARQSRARELLVVGHSVGAIMAVSVLARAVQKAPELGAPGGPQIALLTLGHCTPLMVWQLPADKFREELVRLRAHAPLVWWDFTAPADWAAMAQIPPWMDGNGAAAQLEARSPRFHQQMSPEAYAQLRRDRHRLHMHYLHAPERAGGYDPVTLTAGPLTLADRQAALAKPRAS</sequence>
<dbReference type="RefSeq" id="WP_170200776.1">
    <property type="nucleotide sequence ID" value="NZ_VIDT01000058.1"/>
</dbReference>
<protein>
    <recommendedName>
        <fullName evidence="4">Alpha/beta hydrolase</fullName>
    </recommendedName>
</protein>
<evidence type="ECO:0000313" key="2">
    <source>
        <dbReference type="EMBL" id="GAA0763421.1"/>
    </source>
</evidence>
<reference evidence="2 3" key="1">
    <citation type="journal article" date="2019" name="Int. J. Syst. Evol. Microbiol.">
        <title>The Global Catalogue of Microorganisms (GCM) 10K type strain sequencing project: providing services to taxonomists for standard genome sequencing and annotation.</title>
        <authorList>
            <consortium name="The Broad Institute Genomics Platform"/>
            <consortium name="The Broad Institute Genome Sequencing Center for Infectious Disease"/>
            <person name="Wu L."/>
            <person name="Ma J."/>
        </authorList>
    </citation>
    <scope>NUCLEOTIDE SEQUENCE [LARGE SCALE GENOMIC DNA]</scope>
    <source>
        <strain evidence="2 3">JCM 15503</strain>
    </source>
</reference>
<keyword evidence="1" id="KW-1133">Transmembrane helix</keyword>
<organism evidence="2 3">
    <name type="scientific">Ideonella azotifigens</name>
    <dbReference type="NCBI Taxonomy" id="513160"/>
    <lineage>
        <taxon>Bacteria</taxon>
        <taxon>Pseudomonadati</taxon>
        <taxon>Pseudomonadota</taxon>
        <taxon>Betaproteobacteria</taxon>
        <taxon>Burkholderiales</taxon>
        <taxon>Sphaerotilaceae</taxon>
        <taxon>Ideonella</taxon>
    </lineage>
</organism>
<dbReference type="SUPFAM" id="SSF53474">
    <property type="entry name" value="alpha/beta-Hydrolases"/>
    <property type="match status" value="1"/>
</dbReference>
<evidence type="ECO:0000256" key="1">
    <source>
        <dbReference type="SAM" id="Phobius"/>
    </source>
</evidence>
<proteinExistence type="predicted"/>
<keyword evidence="1" id="KW-0472">Membrane</keyword>
<dbReference type="EMBL" id="BAAAEW010000037">
    <property type="protein sequence ID" value="GAA0763421.1"/>
    <property type="molecule type" value="Genomic_DNA"/>
</dbReference>
<feature type="transmembrane region" description="Helical" evidence="1">
    <location>
        <begin position="133"/>
        <end position="152"/>
    </location>
</feature>
<keyword evidence="3" id="KW-1185">Reference proteome</keyword>
<evidence type="ECO:0000313" key="3">
    <source>
        <dbReference type="Proteomes" id="UP001500279"/>
    </source>
</evidence>
<evidence type="ECO:0008006" key="4">
    <source>
        <dbReference type="Google" id="ProtNLM"/>
    </source>
</evidence>
<keyword evidence="1" id="KW-0812">Transmembrane</keyword>
<feature type="transmembrane region" description="Helical" evidence="1">
    <location>
        <begin position="226"/>
        <end position="246"/>
    </location>
</feature>
<feature type="transmembrane region" description="Helical" evidence="1">
    <location>
        <begin position="158"/>
        <end position="176"/>
    </location>
</feature>
<gene>
    <name evidence="2" type="ORF">GCM10009107_48700</name>
</gene>
<accession>A0ABN1KE56</accession>
<name>A0ABN1KE56_9BURK</name>
<dbReference type="InterPro" id="IPR029058">
    <property type="entry name" value="AB_hydrolase_fold"/>
</dbReference>
<comment type="caution">
    <text evidence="2">The sequence shown here is derived from an EMBL/GenBank/DDBJ whole genome shotgun (WGS) entry which is preliminary data.</text>
</comment>